<dbReference type="AlphaFoldDB" id="A0AAV2THV2"/>
<evidence type="ECO:0000313" key="3">
    <source>
        <dbReference type="Proteomes" id="UP001497525"/>
    </source>
</evidence>
<sequence>MMRLAFTHLKHIQIVFQTIISFAIACFGLVGIAGNLKEIEAAAEFRDKCWDSLKNRTAFYTFRNRNFTLSAHRLNSFR</sequence>
<gene>
    <name evidence="2" type="ORF">CDAUBV1_LOCUS8687</name>
</gene>
<evidence type="ECO:0000313" key="2">
    <source>
        <dbReference type="EMBL" id="CAL5134713.1"/>
    </source>
</evidence>
<protein>
    <submittedName>
        <fullName evidence="2">Uncharacterized protein</fullName>
    </submittedName>
</protein>
<keyword evidence="1" id="KW-1133">Transmembrane helix</keyword>
<dbReference type="PROSITE" id="PS51257">
    <property type="entry name" value="PROKAR_LIPOPROTEIN"/>
    <property type="match status" value="1"/>
</dbReference>
<comment type="caution">
    <text evidence="2">The sequence shown here is derived from an EMBL/GenBank/DDBJ whole genome shotgun (WGS) entry which is preliminary data.</text>
</comment>
<dbReference type="EMBL" id="CAXLJL010000223">
    <property type="protein sequence ID" value="CAL5134713.1"/>
    <property type="molecule type" value="Genomic_DNA"/>
</dbReference>
<feature type="transmembrane region" description="Helical" evidence="1">
    <location>
        <begin position="12"/>
        <end position="36"/>
    </location>
</feature>
<proteinExistence type="predicted"/>
<name>A0AAV2THV2_CALDB</name>
<dbReference type="Proteomes" id="UP001497525">
    <property type="component" value="Unassembled WGS sequence"/>
</dbReference>
<reference evidence="2" key="1">
    <citation type="submission" date="2024-06" db="EMBL/GenBank/DDBJ databases">
        <authorList>
            <person name="Liu X."/>
            <person name="Lenzi L."/>
            <person name="Haldenby T S."/>
            <person name="Uol C."/>
        </authorList>
    </citation>
    <scope>NUCLEOTIDE SEQUENCE</scope>
</reference>
<evidence type="ECO:0000256" key="1">
    <source>
        <dbReference type="SAM" id="Phobius"/>
    </source>
</evidence>
<keyword evidence="1" id="KW-0472">Membrane</keyword>
<accession>A0AAV2THV2</accession>
<organism evidence="2 3">
    <name type="scientific">Calicophoron daubneyi</name>
    <name type="common">Rumen fluke</name>
    <name type="synonym">Paramphistomum daubneyi</name>
    <dbReference type="NCBI Taxonomy" id="300641"/>
    <lineage>
        <taxon>Eukaryota</taxon>
        <taxon>Metazoa</taxon>
        <taxon>Spiralia</taxon>
        <taxon>Lophotrochozoa</taxon>
        <taxon>Platyhelminthes</taxon>
        <taxon>Trematoda</taxon>
        <taxon>Digenea</taxon>
        <taxon>Plagiorchiida</taxon>
        <taxon>Pronocephalata</taxon>
        <taxon>Paramphistomoidea</taxon>
        <taxon>Paramphistomidae</taxon>
        <taxon>Calicophoron</taxon>
    </lineage>
</organism>
<keyword evidence="1" id="KW-0812">Transmembrane</keyword>